<dbReference type="Proteomes" id="UP000254052">
    <property type="component" value="Unassembled WGS sequence"/>
</dbReference>
<name>A0A377B941_ECOLX</name>
<dbReference type="AlphaFoldDB" id="A0A377B941"/>
<gene>
    <name evidence="1" type="primary">yedJ_1</name>
    <name evidence="1" type="ORF">NCTC9962_04388</name>
</gene>
<evidence type="ECO:0000313" key="1">
    <source>
        <dbReference type="EMBL" id="STL55146.1"/>
    </source>
</evidence>
<proteinExistence type="predicted"/>
<keyword evidence="1" id="KW-0378">Hydrolase</keyword>
<dbReference type="SUPFAM" id="SSF109604">
    <property type="entry name" value="HD-domain/PDEase-like"/>
    <property type="match status" value="1"/>
</dbReference>
<evidence type="ECO:0000313" key="2">
    <source>
        <dbReference type="Proteomes" id="UP000254052"/>
    </source>
</evidence>
<reference evidence="1 2" key="1">
    <citation type="submission" date="2018-06" db="EMBL/GenBank/DDBJ databases">
        <authorList>
            <consortium name="Pathogen Informatics"/>
            <person name="Doyle S."/>
        </authorList>
    </citation>
    <scope>NUCLEOTIDE SEQUENCE [LARGE SCALE GENOMIC DNA]</scope>
    <source>
        <strain evidence="1 2">NCTC9962</strain>
    </source>
</reference>
<dbReference type="Gene3D" id="1.10.3210.50">
    <property type="match status" value="1"/>
</dbReference>
<dbReference type="EMBL" id="UGED01000009">
    <property type="protein sequence ID" value="STL55146.1"/>
    <property type="molecule type" value="Genomic_DNA"/>
</dbReference>
<organism evidence="1 2">
    <name type="scientific">Escherichia coli</name>
    <dbReference type="NCBI Taxonomy" id="562"/>
    <lineage>
        <taxon>Bacteria</taxon>
        <taxon>Pseudomonadati</taxon>
        <taxon>Pseudomonadota</taxon>
        <taxon>Gammaproteobacteria</taxon>
        <taxon>Enterobacterales</taxon>
        <taxon>Enterobacteriaceae</taxon>
        <taxon>Escherichia</taxon>
    </lineage>
</organism>
<sequence length="60" mass="7147">MDLQHWQAQFENWLKNHHQHQDAAHDVCHFRRVWATAQKLAADDDVDMLVILTACYFTIL</sequence>
<dbReference type="GO" id="GO:0016787">
    <property type="term" value="F:hydrolase activity"/>
    <property type="evidence" value="ECO:0007669"/>
    <property type="project" value="UniProtKB-KW"/>
</dbReference>
<protein>
    <submittedName>
        <fullName evidence="1">Putative phosphohydrolase</fullName>
    </submittedName>
</protein>
<accession>A0A377B941</accession>